<gene>
    <name evidence="13" type="ORF">BZA70DRAFT_250254</name>
</gene>
<reference evidence="13 14" key="1">
    <citation type="submission" date="2024-03" db="EMBL/GenBank/DDBJ databases">
        <title>Genome-scale model development and genomic sequencing of the oleaginous clade Lipomyces.</title>
        <authorList>
            <consortium name="Lawrence Berkeley National Laboratory"/>
            <person name="Czajka J.J."/>
            <person name="Han Y."/>
            <person name="Kim J."/>
            <person name="Mondo S.J."/>
            <person name="Hofstad B.A."/>
            <person name="Robles A."/>
            <person name="Haridas S."/>
            <person name="Riley R."/>
            <person name="LaButti K."/>
            <person name="Pangilinan J."/>
            <person name="Andreopoulos W."/>
            <person name="Lipzen A."/>
            <person name="Yan J."/>
            <person name="Wang M."/>
            <person name="Ng V."/>
            <person name="Grigoriev I.V."/>
            <person name="Spatafora J.W."/>
            <person name="Magnuson J.K."/>
            <person name="Baker S.E."/>
            <person name="Pomraning K.R."/>
        </authorList>
    </citation>
    <scope>NUCLEOTIDE SEQUENCE [LARGE SCALE GENOMIC DNA]</scope>
    <source>
        <strain evidence="13 14">Phaff 52-87</strain>
    </source>
</reference>
<feature type="transmembrane region" description="Helical" evidence="8">
    <location>
        <begin position="561"/>
        <end position="582"/>
    </location>
</feature>
<feature type="domain" description="10TM putative phosphate transporter extracellular tail" evidence="10">
    <location>
        <begin position="747"/>
        <end position="836"/>
    </location>
</feature>
<feature type="transmembrane region" description="Helical" evidence="8">
    <location>
        <begin position="476"/>
        <end position="498"/>
    </location>
</feature>
<feature type="transmembrane region" description="Helical" evidence="8">
    <location>
        <begin position="14"/>
        <end position="35"/>
    </location>
</feature>
<dbReference type="EMBL" id="JBBJBU010000010">
    <property type="protein sequence ID" value="KAK7203891.1"/>
    <property type="molecule type" value="Genomic_DNA"/>
</dbReference>
<feature type="transmembrane region" description="Helical" evidence="8">
    <location>
        <begin position="655"/>
        <end position="673"/>
    </location>
</feature>
<feature type="domain" description="CSC1/OSCA1-like 7TM region" evidence="9">
    <location>
        <begin position="378"/>
        <end position="649"/>
    </location>
</feature>
<dbReference type="Pfam" id="PF12621">
    <property type="entry name" value="PHM7_ext"/>
    <property type="match status" value="1"/>
</dbReference>
<keyword evidence="4 8" id="KW-0812">Transmembrane</keyword>
<dbReference type="InterPro" id="IPR032880">
    <property type="entry name" value="CSC1/OSCA1-like_N"/>
</dbReference>
<evidence type="ECO:0000259" key="12">
    <source>
        <dbReference type="Pfam" id="PF14703"/>
    </source>
</evidence>
<evidence type="ECO:0000256" key="7">
    <source>
        <dbReference type="SAM" id="MobiDB-lite"/>
    </source>
</evidence>
<dbReference type="RefSeq" id="XP_064766924.1">
    <property type="nucleotide sequence ID" value="XM_064910696.1"/>
</dbReference>
<feature type="compositionally biased region" description="Polar residues" evidence="7">
    <location>
        <begin position="703"/>
        <end position="722"/>
    </location>
</feature>
<dbReference type="PANTHER" id="PTHR13018:SF26">
    <property type="entry name" value="DOMAIN PROTEIN, PUTATIVE (AFU_ORTHOLOGUE AFUA_5G10920)-RELATED"/>
    <property type="match status" value="1"/>
</dbReference>
<sequence length="844" mass="95219">MADASTASSSTSSFVSALILNGVIFLIFIFLFLIFRGRFTRLYQPKTFVDIIPEDQRTQPLPTGKLEWLKFLLTCPDAYVLRQAGLDGFFFLRYLKMAVFICCVGIIFLFPILLPVNATGGAGQTGFDQLAFSNIKNKNRYFAHVFLMWFYFAFILFVFYREFMYFISVRQAVLTSPYYWNRVSFRTVLFQTVPDSFLNERVLLNLFPEAKNVWINRSVKDLEDSVQERDKLALKLEAAEVKLLKTALKNKRKAEKKGTDSAPLDGASIDQYVPEKKRPHHKLKPVIGKKVDTINYAREKLAELNPKIKDLQDDSLSSKRLNSCFIEFSTPEAAYDAYQLLAHHSPLHMAPRHFGVRPQDIIWANLRLFWWERVIKGYASTAFLIALVIFWSIPVAAVGAISNITYLTDKVHFLRFILNLPKPLFGLVTALLPTVLLALLMMMLPKILRLAARISGVPSTAMVELHVQNSYFSFQVVHVFLITTISSAAASVVTQIISEPSSAMSLLANNLPKASNFFIAYILLQGLSGAGGLALQIVALIISQILPRILDSTPRKMFNRFINFSAPAWGTTFPVYTNLLVICLTYSIISPLIILFGAVCFGLLYLVYLYNFLYVYRSPMDITGLNFPRALWQTFTGLYLSEVCLIGLFAVGKNWACIVLTAIMLAFTAFYQVTLQKAICPLLEVLPKSVEMERAHAAGVDRSSPTGASNTTPTLTEKSLGNNDVEAGEKYENERLKAKYSKPIFRFLRPDIYASYLEMKNTMVPDWAAPNYTVDDERGAYHNPAITSEAPFLWIPRDQYGWSTTEVESTASVIGISDEGSYFDDKGKIVREGMPPGYEPPKYL</sequence>
<evidence type="ECO:0000256" key="8">
    <source>
        <dbReference type="SAM" id="Phobius"/>
    </source>
</evidence>
<feature type="transmembrane region" description="Helical" evidence="8">
    <location>
        <begin position="518"/>
        <end position="541"/>
    </location>
</feature>
<keyword evidence="5 8" id="KW-1133">Transmembrane helix</keyword>
<dbReference type="PANTHER" id="PTHR13018">
    <property type="entry name" value="PROBABLE MEMBRANE PROTEIN DUF221-RELATED"/>
    <property type="match status" value="1"/>
</dbReference>
<dbReference type="InterPro" id="IPR003864">
    <property type="entry name" value="CSC1/OSCA1-like_7TM"/>
</dbReference>
<dbReference type="GeneID" id="90036208"/>
<name>A0ABR1F215_9ASCO</name>
<feature type="transmembrane region" description="Helical" evidence="8">
    <location>
        <begin position="382"/>
        <end position="404"/>
    </location>
</feature>
<feature type="domain" description="CSC1/OSCA1-like N-terminal transmembrane" evidence="11">
    <location>
        <begin position="13"/>
        <end position="162"/>
    </location>
</feature>
<dbReference type="Pfam" id="PF13967">
    <property type="entry name" value="RSN1_TM"/>
    <property type="match status" value="1"/>
</dbReference>
<comment type="similarity">
    <text evidence="2">Belongs to the CSC1 (TC 1.A.17) family.</text>
</comment>
<protein>
    <recommendedName>
        <fullName evidence="15">DUF221-domain-containing protein</fullName>
    </recommendedName>
</protein>
<feature type="region of interest" description="Disordered" evidence="7">
    <location>
        <begin position="697"/>
        <end position="727"/>
    </location>
</feature>
<evidence type="ECO:0000313" key="14">
    <source>
        <dbReference type="Proteomes" id="UP001498771"/>
    </source>
</evidence>
<keyword evidence="6 8" id="KW-0472">Membrane</keyword>
<keyword evidence="14" id="KW-1185">Reference proteome</keyword>
<dbReference type="InterPro" id="IPR027815">
    <property type="entry name" value="CSC1/OSCA1-like_cyt"/>
</dbReference>
<dbReference type="InterPro" id="IPR022257">
    <property type="entry name" value="PHM7_ext"/>
</dbReference>
<feature type="transmembrane region" description="Helical" evidence="8">
    <location>
        <begin position="141"/>
        <end position="160"/>
    </location>
</feature>
<accession>A0ABR1F215</accession>
<feature type="transmembrane region" description="Helical" evidence="8">
    <location>
        <begin position="94"/>
        <end position="114"/>
    </location>
</feature>
<evidence type="ECO:0000256" key="6">
    <source>
        <dbReference type="ARBA" id="ARBA00023136"/>
    </source>
</evidence>
<evidence type="ECO:0000256" key="4">
    <source>
        <dbReference type="ARBA" id="ARBA00022692"/>
    </source>
</evidence>
<dbReference type="InterPro" id="IPR045122">
    <property type="entry name" value="Csc1-like"/>
</dbReference>
<proteinExistence type="inferred from homology"/>
<comment type="caution">
    <text evidence="13">The sequence shown here is derived from an EMBL/GenBank/DDBJ whole genome shotgun (WGS) entry which is preliminary data.</text>
</comment>
<evidence type="ECO:0000259" key="10">
    <source>
        <dbReference type="Pfam" id="PF12621"/>
    </source>
</evidence>
<evidence type="ECO:0000256" key="5">
    <source>
        <dbReference type="ARBA" id="ARBA00022989"/>
    </source>
</evidence>
<feature type="transmembrane region" description="Helical" evidence="8">
    <location>
        <begin position="424"/>
        <end position="444"/>
    </location>
</feature>
<evidence type="ECO:0000313" key="13">
    <source>
        <dbReference type="EMBL" id="KAK7203891.1"/>
    </source>
</evidence>
<keyword evidence="3" id="KW-0813">Transport</keyword>
<evidence type="ECO:0008006" key="15">
    <source>
        <dbReference type="Google" id="ProtNLM"/>
    </source>
</evidence>
<evidence type="ECO:0000259" key="11">
    <source>
        <dbReference type="Pfam" id="PF13967"/>
    </source>
</evidence>
<evidence type="ECO:0000259" key="9">
    <source>
        <dbReference type="Pfam" id="PF02714"/>
    </source>
</evidence>
<dbReference type="Pfam" id="PF14703">
    <property type="entry name" value="PHM7_cyt"/>
    <property type="match status" value="1"/>
</dbReference>
<feature type="domain" description="CSC1/OSCA1-like cytosolic" evidence="12">
    <location>
        <begin position="186"/>
        <end position="365"/>
    </location>
</feature>
<organism evidence="13 14">
    <name type="scientific">Myxozyma melibiosi</name>
    <dbReference type="NCBI Taxonomy" id="54550"/>
    <lineage>
        <taxon>Eukaryota</taxon>
        <taxon>Fungi</taxon>
        <taxon>Dikarya</taxon>
        <taxon>Ascomycota</taxon>
        <taxon>Saccharomycotina</taxon>
        <taxon>Lipomycetes</taxon>
        <taxon>Lipomycetales</taxon>
        <taxon>Lipomycetaceae</taxon>
        <taxon>Myxozyma</taxon>
    </lineage>
</organism>
<dbReference type="Proteomes" id="UP001498771">
    <property type="component" value="Unassembled WGS sequence"/>
</dbReference>
<evidence type="ECO:0000256" key="1">
    <source>
        <dbReference type="ARBA" id="ARBA00004141"/>
    </source>
</evidence>
<comment type="subcellular location">
    <subcellularLocation>
        <location evidence="1">Membrane</location>
        <topology evidence="1">Multi-pass membrane protein</topology>
    </subcellularLocation>
</comment>
<feature type="transmembrane region" description="Helical" evidence="8">
    <location>
        <begin position="588"/>
        <end position="610"/>
    </location>
</feature>
<evidence type="ECO:0000256" key="2">
    <source>
        <dbReference type="ARBA" id="ARBA00007779"/>
    </source>
</evidence>
<dbReference type="Pfam" id="PF02714">
    <property type="entry name" value="RSN1_7TM"/>
    <property type="match status" value="1"/>
</dbReference>
<evidence type="ECO:0000256" key="3">
    <source>
        <dbReference type="ARBA" id="ARBA00022448"/>
    </source>
</evidence>